<proteinExistence type="predicted"/>
<dbReference type="AlphaFoldDB" id="A0A1M5TNZ4"/>
<protein>
    <submittedName>
        <fullName evidence="1">Uncharacterized protein</fullName>
    </submittedName>
</protein>
<dbReference type="STRING" id="299255.SAMN02745129_2210"/>
<dbReference type="EMBL" id="FQXG01000003">
    <property type="protein sequence ID" value="SHH52093.1"/>
    <property type="molecule type" value="Genomic_DNA"/>
</dbReference>
<accession>A0A1M5TNZ4</accession>
<dbReference type="Proteomes" id="UP000184268">
    <property type="component" value="Unassembled WGS sequence"/>
</dbReference>
<sequence>MPVKIYEQFPDIDKLAKRLKRDGHEGKQVYLALQLETTFKDGQSQVKYAVRGIAVEAPYAGKPGQADYHFYTGNHDRSRVCCNTYATKQTIRLEQRWRIEDGYPEPGALEMER</sequence>
<name>A0A1M5TNZ4_9GAMM</name>
<evidence type="ECO:0000313" key="1">
    <source>
        <dbReference type="EMBL" id="SHH52093.1"/>
    </source>
</evidence>
<keyword evidence="2" id="KW-1185">Reference proteome</keyword>
<organism evidence="1 2">
    <name type="scientific">Ferrimonas marina</name>
    <dbReference type="NCBI Taxonomy" id="299255"/>
    <lineage>
        <taxon>Bacteria</taxon>
        <taxon>Pseudomonadati</taxon>
        <taxon>Pseudomonadota</taxon>
        <taxon>Gammaproteobacteria</taxon>
        <taxon>Alteromonadales</taxon>
        <taxon>Ferrimonadaceae</taxon>
        <taxon>Ferrimonas</taxon>
    </lineage>
</organism>
<evidence type="ECO:0000313" key="2">
    <source>
        <dbReference type="Proteomes" id="UP000184268"/>
    </source>
</evidence>
<gene>
    <name evidence="1" type="ORF">SAMN02745129_2210</name>
</gene>
<reference evidence="1 2" key="1">
    <citation type="submission" date="2016-11" db="EMBL/GenBank/DDBJ databases">
        <authorList>
            <person name="Jaros S."/>
            <person name="Januszkiewicz K."/>
            <person name="Wedrychowicz H."/>
        </authorList>
    </citation>
    <scope>NUCLEOTIDE SEQUENCE [LARGE SCALE GENOMIC DNA]</scope>
    <source>
        <strain evidence="1 2">DSM 16917</strain>
    </source>
</reference>